<evidence type="ECO:0000259" key="6">
    <source>
        <dbReference type="Pfam" id="PF01494"/>
    </source>
</evidence>
<dbReference type="PANTHER" id="PTHR43004:SF19">
    <property type="entry name" value="BINDING MONOOXYGENASE, PUTATIVE (JCVI)-RELATED"/>
    <property type="match status" value="1"/>
</dbReference>
<feature type="region of interest" description="Disordered" evidence="5">
    <location>
        <begin position="399"/>
        <end position="431"/>
    </location>
</feature>
<name>A0A5C3MU30_9AGAM</name>
<dbReference type="SUPFAM" id="SSF51905">
    <property type="entry name" value="FAD/NAD(P)-binding domain"/>
    <property type="match status" value="1"/>
</dbReference>
<sequence length="560" mass="62314">MHRLHRFLSRRSCWTGGGTGASPEWSPSSYHRQRTDISHRSTRIRYYARTLEIYNSLGVLPDIMAASAPPPLICDYKLPGGTEIAEVYHILPHNRPTPDRPHLNPCTLSQNLNEAILRSHLSRYGTQVELGTELHGFEDKGDHIVASIVKKGPDGSEHTEYYNASYLVGADGAKGIVRKRLGMTFDGEAYDGLNMVFSDIRIRGLDHRHWHKWGEMTEAMILLRYTEEGDRFWLLAGGKAMDTTNLRGEPESMKQWIAALTGRHDIEVMEVLTFTNYKPQMRMVKDFSKGRVYLAGDAAHVHSPAAAQGMNNGISDAFNLAWRLALAYRSLASTDLMSSYTQERAPIIKTMLHRTTALMNENSTTFGKFASKMGRQDRLPVFQLDLHYRWSPVVLEDPPSSKAAGSGGHSAPDDVEPVHAGNRAPDAPGIVELRNGDNSVKTLFHYFKPTHHTALIFTSSKVAAIAFVSALERIPADVVRSALVLPRTASVRMDNVDSEFDWISKVDYPLKDCEGQAYDIYSVALYGGDVAVIVRPDGMIGAIVKDGEGVAKYFQRILTA</sequence>
<evidence type="ECO:0000256" key="1">
    <source>
        <dbReference type="ARBA" id="ARBA00001974"/>
    </source>
</evidence>
<keyword evidence="4" id="KW-0560">Oxidoreductase</keyword>
<reference evidence="7 8" key="1">
    <citation type="journal article" date="2019" name="Nat. Ecol. Evol.">
        <title>Megaphylogeny resolves global patterns of mushroom evolution.</title>
        <authorList>
            <person name="Varga T."/>
            <person name="Krizsan K."/>
            <person name="Foldi C."/>
            <person name="Dima B."/>
            <person name="Sanchez-Garcia M."/>
            <person name="Sanchez-Ramirez S."/>
            <person name="Szollosi G.J."/>
            <person name="Szarkandi J.G."/>
            <person name="Papp V."/>
            <person name="Albert L."/>
            <person name="Andreopoulos W."/>
            <person name="Angelini C."/>
            <person name="Antonin V."/>
            <person name="Barry K.W."/>
            <person name="Bougher N.L."/>
            <person name="Buchanan P."/>
            <person name="Buyck B."/>
            <person name="Bense V."/>
            <person name="Catcheside P."/>
            <person name="Chovatia M."/>
            <person name="Cooper J."/>
            <person name="Damon W."/>
            <person name="Desjardin D."/>
            <person name="Finy P."/>
            <person name="Geml J."/>
            <person name="Haridas S."/>
            <person name="Hughes K."/>
            <person name="Justo A."/>
            <person name="Karasinski D."/>
            <person name="Kautmanova I."/>
            <person name="Kiss B."/>
            <person name="Kocsube S."/>
            <person name="Kotiranta H."/>
            <person name="LaButti K.M."/>
            <person name="Lechner B.E."/>
            <person name="Liimatainen K."/>
            <person name="Lipzen A."/>
            <person name="Lukacs Z."/>
            <person name="Mihaltcheva S."/>
            <person name="Morgado L.N."/>
            <person name="Niskanen T."/>
            <person name="Noordeloos M.E."/>
            <person name="Ohm R.A."/>
            <person name="Ortiz-Santana B."/>
            <person name="Ovrebo C."/>
            <person name="Racz N."/>
            <person name="Riley R."/>
            <person name="Savchenko A."/>
            <person name="Shiryaev A."/>
            <person name="Soop K."/>
            <person name="Spirin V."/>
            <person name="Szebenyi C."/>
            <person name="Tomsovsky M."/>
            <person name="Tulloss R.E."/>
            <person name="Uehling J."/>
            <person name="Grigoriev I.V."/>
            <person name="Vagvolgyi C."/>
            <person name="Papp T."/>
            <person name="Martin F.M."/>
            <person name="Miettinen O."/>
            <person name="Hibbett D.S."/>
            <person name="Nagy L.G."/>
        </authorList>
    </citation>
    <scope>NUCLEOTIDE SEQUENCE [LARGE SCALE GENOMIC DNA]</scope>
    <source>
        <strain evidence="7 8">OMC1185</strain>
    </source>
</reference>
<keyword evidence="8" id="KW-1185">Reference proteome</keyword>
<feature type="domain" description="FAD-binding" evidence="6">
    <location>
        <begin position="48"/>
        <end position="354"/>
    </location>
</feature>
<proteinExistence type="predicted"/>
<keyword evidence="2" id="KW-0285">Flavoprotein</keyword>
<evidence type="ECO:0000256" key="5">
    <source>
        <dbReference type="SAM" id="MobiDB-lite"/>
    </source>
</evidence>
<dbReference type="AlphaFoldDB" id="A0A5C3MU30"/>
<evidence type="ECO:0000256" key="4">
    <source>
        <dbReference type="ARBA" id="ARBA00023002"/>
    </source>
</evidence>
<dbReference type="InterPro" id="IPR002938">
    <property type="entry name" value="FAD-bd"/>
</dbReference>
<dbReference type="OrthoDB" id="2690153at2759"/>
<gene>
    <name evidence="7" type="ORF">OE88DRAFT_584720</name>
</gene>
<dbReference type="Proteomes" id="UP000305948">
    <property type="component" value="Unassembled WGS sequence"/>
</dbReference>
<comment type="cofactor">
    <cofactor evidence="1">
        <name>FAD</name>
        <dbReference type="ChEBI" id="CHEBI:57692"/>
    </cofactor>
</comment>
<dbReference type="Gene3D" id="3.40.30.20">
    <property type="match status" value="1"/>
</dbReference>
<dbReference type="Gene3D" id="3.50.50.60">
    <property type="entry name" value="FAD/NAD(P)-binding domain"/>
    <property type="match status" value="1"/>
</dbReference>
<evidence type="ECO:0000256" key="3">
    <source>
        <dbReference type="ARBA" id="ARBA00022827"/>
    </source>
</evidence>
<evidence type="ECO:0000313" key="7">
    <source>
        <dbReference type="EMBL" id="TFK47976.1"/>
    </source>
</evidence>
<dbReference type="InterPro" id="IPR036188">
    <property type="entry name" value="FAD/NAD-bd_sf"/>
</dbReference>
<keyword evidence="3" id="KW-0274">FAD</keyword>
<dbReference type="InterPro" id="IPR038220">
    <property type="entry name" value="PHOX_C_sf"/>
</dbReference>
<dbReference type="InterPro" id="IPR050641">
    <property type="entry name" value="RIFMO-like"/>
</dbReference>
<evidence type="ECO:0000313" key="8">
    <source>
        <dbReference type="Proteomes" id="UP000305948"/>
    </source>
</evidence>
<dbReference type="Gene3D" id="3.30.70.2450">
    <property type="match status" value="1"/>
</dbReference>
<dbReference type="GO" id="GO:0071949">
    <property type="term" value="F:FAD binding"/>
    <property type="evidence" value="ECO:0007669"/>
    <property type="project" value="InterPro"/>
</dbReference>
<evidence type="ECO:0000256" key="2">
    <source>
        <dbReference type="ARBA" id="ARBA00022630"/>
    </source>
</evidence>
<accession>A0A5C3MU30</accession>
<dbReference type="PRINTS" id="PR00420">
    <property type="entry name" value="RNGMNOXGNASE"/>
</dbReference>
<dbReference type="PANTHER" id="PTHR43004">
    <property type="entry name" value="TRK SYSTEM POTASSIUM UPTAKE PROTEIN"/>
    <property type="match status" value="1"/>
</dbReference>
<dbReference type="STRING" id="5364.A0A5C3MU30"/>
<dbReference type="GO" id="GO:0016709">
    <property type="term" value="F:oxidoreductase activity, acting on paired donors, with incorporation or reduction of molecular oxygen, NAD(P)H as one donor, and incorporation of one atom of oxygen"/>
    <property type="evidence" value="ECO:0007669"/>
    <property type="project" value="UniProtKB-ARBA"/>
</dbReference>
<dbReference type="EMBL" id="ML213521">
    <property type="protein sequence ID" value="TFK47976.1"/>
    <property type="molecule type" value="Genomic_DNA"/>
</dbReference>
<protein>
    <recommendedName>
        <fullName evidence="6">FAD-binding domain-containing protein</fullName>
    </recommendedName>
</protein>
<organism evidence="7 8">
    <name type="scientific">Heliocybe sulcata</name>
    <dbReference type="NCBI Taxonomy" id="5364"/>
    <lineage>
        <taxon>Eukaryota</taxon>
        <taxon>Fungi</taxon>
        <taxon>Dikarya</taxon>
        <taxon>Basidiomycota</taxon>
        <taxon>Agaricomycotina</taxon>
        <taxon>Agaricomycetes</taxon>
        <taxon>Gloeophyllales</taxon>
        <taxon>Gloeophyllaceae</taxon>
        <taxon>Heliocybe</taxon>
    </lineage>
</organism>
<dbReference type="Pfam" id="PF01494">
    <property type="entry name" value="FAD_binding_3"/>
    <property type="match status" value="1"/>
</dbReference>